<keyword evidence="8" id="KW-0456">Lyase</keyword>
<dbReference type="InterPro" id="IPR011206">
    <property type="entry name" value="Citrate_lyase_beta/mcl1/mcl2"/>
</dbReference>
<evidence type="ECO:0000313" key="8">
    <source>
        <dbReference type="EMBL" id="NML46219.1"/>
    </source>
</evidence>
<dbReference type="InterPro" id="IPR015813">
    <property type="entry name" value="Pyrv/PenolPyrv_kinase-like_dom"/>
</dbReference>
<evidence type="ECO:0000256" key="2">
    <source>
        <dbReference type="ARBA" id="ARBA00022723"/>
    </source>
</evidence>
<dbReference type="RefSeq" id="WP_169420497.1">
    <property type="nucleotide sequence ID" value="NZ_JABBFX010000002.1"/>
</dbReference>
<comment type="cofactor">
    <cofactor evidence="1">
        <name>Mg(2+)</name>
        <dbReference type="ChEBI" id="CHEBI:18420"/>
    </cofactor>
</comment>
<dbReference type="InterPro" id="IPR040442">
    <property type="entry name" value="Pyrv_kinase-like_dom_sf"/>
</dbReference>
<evidence type="ECO:0000256" key="6">
    <source>
        <dbReference type="SAM" id="SignalP"/>
    </source>
</evidence>
<dbReference type="InterPro" id="IPR005000">
    <property type="entry name" value="Aldolase/citrate-lyase_domain"/>
</dbReference>
<dbReference type="PANTHER" id="PTHR32308:SF0">
    <property type="entry name" value="HPCH_HPAI ALDOLASE_CITRATE LYASE DOMAIN-CONTAINING PROTEIN"/>
    <property type="match status" value="1"/>
</dbReference>
<feature type="binding site" evidence="4">
    <location>
        <position position="65"/>
    </location>
    <ligand>
        <name>substrate</name>
    </ligand>
</feature>
<evidence type="ECO:0000259" key="7">
    <source>
        <dbReference type="Pfam" id="PF03328"/>
    </source>
</evidence>
<proteinExistence type="predicted"/>
<gene>
    <name evidence="8" type="ORF">HHL11_20895</name>
</gene>
<evidence type="ECO:0000256" key="3">
    <source>
        <dbReference type="ARBA" id="ARBA00022842"/>
    </source>
</evidence>
<evidence type="ECO:0000256" key="4">
    <source>
        <dbReference type="PIRSR" id="PIRSR015582-1"/>
    </source>
</evidence>
<dbReference type="Pfam" id="PF03328">
    <property type="entry name" value="HpcH_HpaI"/>
    <property type="match status" value="1"/>
</dbReference>
<keyword evidence="6" id="KW-0732">Signal</keyword>
<evidence type="ECO:0000313" key="9">
    <source>
        <dbReference type="Proteomes" id="UP000541185"/>
    </source>
</evidence>
<feature type="binding site" evidence="4">
    <location>
        <position position="119"/>
    </location>
    <ligand>
        <name>substrate</name>
    </ligand>
</feature>
<keyword evidence="3 5" id="KW-0460">Magnesium</keyword>
<dbReference type="EMBL" id="JABBFX010000002">
    <property type="protein sequence ID" value="NML46219.1"/>
    <property type="molecule type" value="Genomic_DNA"/>
</dbReference>
<keyword evidence="2 5" id="KW-0479">Metal-binding</keyword>
<dbReference type="AlphaFoldDB" id="A0A848H9N5"/>
<evidence type="ECO:0000256" key="1">
    <source>
        <dbReference type="ARBA" id="ARBA00001946"/>
    </source>
</evidence>
<dbReference type="GO" id="GO:0016829">
    <property type="term" value="F:lyase activity"/>
    <property type="evidence" value="ECO:0007669"/>
    <property type="project" value="UniProtKB-KW"/>
</dbReference>
<protein>
    <submittedName>
        <fullName evidence="8">CoA ester lyase</fullName>
    </submittedName>
</protein>
<comment type="caution">
    <text evidence="8">The sequence shown here is derived from an EMBL/GenBank/DDBJ whole genome shotgun (WGS) entry which is preliminary data.</text>
</comment>
<sequence>MKAARSLLFVPAIAPRMLAGAAQRGADAVIVDLEDSVPPAHKADARVAAGPAIEALAREVPVLARVNAGAWQEDIAALPLAALAAVLLPKVESAEEVQELAAALAARCATPPPIAALIESALGVLRAERIALASPALCALGFGAEDFAAEMGVTPQAASLLMPAQQVTLAARAHGLACWGLADSIAEIEDMQDFAASCAEARAIGFTGTVCIHPRQVAAANTGFGATAEEQAWARDVLAAAEAAGPQGQGAFEFRGRMVDRPILERARRWAGSGSR</sequence>
<name>A0A848H9N5_9BURK</name>
<dbReference type="GO" id="GO:0000287">
    <property type="term" value="F:magnesium ion binding"/>
    <property type="evidence" value="ECO:0007669"/>
    <property type="project" value="TreeGrafter"/>
</dbReference>
<organism evidence="8 9">
    <name type="scientific">Ramlibacter agri</name>
    <dbReference type="NCBI Taxonomy" id="2728837"/>
    <lineage>
        <taxon>Bacteria</taxon>
        <taxon>Pseudomonadati</taxon>
        <taxon>Pseudomonadota</taxon>
        <taxon>Betaproteobacteria</taxon>
        <taxon>Burkholderiales</taxon>
        <taxon>Comamonadaceae</taxon>
        <taxon>Ramlibacter</taxon>
    </lineage>
</organism>
<feature type="binding site" evidence="5">
    <location>
        <position position="119"/>
    </location>
    <ligand>
        <name>Mg(2+)</name>
        <dbReference type="ChEBI" id="CHEBI:18420"/>
    </ligand>
</feature>
<feature type="chain" id="PRO_5032509121" evidence="6">
    <location>
        <begin position="22"/>
        <end position="276"/>
    </location>
</feature>
<evidence type="ECO:0000256" key="5">
    <source>
        <dbReference type="PIRSR" id="PIRSR015582-2"/>
    </source>
</evidence>
<feature type="domain" description="HpcH/HpaI aldolase/citrate lyase" evidence="7">
    <location>
        <begin position="5"/>
        <end position="214"/>
    </location>
</feature>
<dbReference type="Proteomes" id="UP000541185">
    <property type="component" value="Unassembled WGS sequence"/>
</dbReference>
<dbReference type="PIRSF" id="PIRSF015582">
    <property type="entry name" value="Cit_lyase_B"/>
    <property type="match status" value="1"/>
</dbReference>
<feature type="signal peptide" evidence="6">
    <location>
        <begin position="1"/>
        <end position="21"/>
    </location>
</feature>
<feature type="binding site" evidence="5">
    <location>
        <position position="146"/>
    </location>
    <ligand>
        <name>Mg(2+)</name>
        <dbReference type="ChEBI" id="CHEBI:18420"/>
    </ligand>
</feature>
<dbReference type="PANTHER" id="PTHR32308">
    <property type="entry name" value="LYASE BETA SUBUNIT, PUTATIVE (AFU_ORTHOLOGUE AFUA_4G13030)-RELATED"/>
    <property type="match status" value="1"/>
</dbReference>
<dbReference type="Gene3D" id="3.20.20.60">
    <property type="entry name" value="Phosphoenolpyruvate-binding domains"/>
    <property type="match status" value="1"/>
</dbReference>
<accession>A0A848H9N5</accession>
<reference evidence="8 9" key="1">
    <citation type="submission" date="2020-04" db="EMBL/GenBank/DDBJ databases">
        <title>Ramlibacter sp. G-1-2-2 isolated from soil.</title>
        <authorList>
            <person name="Dahal R.H."/>
        </authorList>
    </citation>
    <scope>NUCLEOTIDE SEQUENCE [LARGE SCALE GENOMIC DNA]</scope>
    <source>
        <strain evidence="8 9">G-1-2-2</strain>
    </source>
</reference>
<keyword evidence="9" id="KW-1185">Reference proteome</keyword>
<dbReference type="GO" id="GO:0006107">
    <property type="term" value="P:oxaloacetate metabolic process"/>
    <property type="evidence" value="ECO:0007669"/>
    <property type="project" value="TreeGrafter"/>
</dbReference>
<dbReference type="SUPFAM" id="SSF51621">
    <property type="entry name" value="Phosphoenolpyruvate/pyruvate domain"/>
    <property type="match status" value="1"/>
</dbReference>